<proteinExistence type="inferred from homology"/>
<dbReference type="EMBL" id="CP063849">
    <property type="protein sequence ID" value="QOY89361.1"/>
    <property type="molecule type" value="Genomic_DNA"/>
</dbReference>
<protein>
    <submittedName>
        <fullName evidence="3">Polymer-forming cytoskeletal protein</fullName>
    </submittedName>
</protein>
<name>A0A7S7SMC8_PALFE</name>
<dbReference type="Pfam" id="PF04519">
    <property type="entry name" value="Bactofilin"/>
    <property type="match status" value="1"/>
</dbReference>
<evidence type="ECO:0000313" key="3">
    <source>
        <dbReference type="EMBL" id="QOY89361.1"/>
    </source>
</evidence>
<reference evidence="3 4" key="1">
    <citation type="submission" date="2020-10" db="EMBL/GenBank/DDBJ databases">
        <title>Complete genome sequence of Paludibaculum fermentans P105T, a facultatively anaerobic acidobacterium capable of dissimilatory Fe(III) reduction.</title>
        <authorList>
            <person name="Dedysh S.N."/>
            <person name="Beletsky A.V."/>
            <person name="Kulichevskaya I.S."/>
            <person name="Mardanov A.V."/>
            <person name="Ravin N.V."/>
        </authorList>
    </citation>
    <scope>NUCLEOTIDE SEQUENCE [LARGE SCALE GENOMIC DNA]</scope>
    <source>
        <strain evidence="3 4">P105</strain>
    </source>
</reference>
<organism evidence="3 4">
    <name type="scientific">Paludibaculum fermentans</name>
    <dbReference type="NCBI Taxonomy" id="1473598"/>
    <lineage>
        <taxon>Bacteria</taxon>
        <taxon>Pseudomonadati</taxon>
        <taxon>Acidobacteriota</taxon>
        <taxon>Terriglobia</taxon>
        <taxon>Bryobacterales</taxon>
        <taxon>Bryobacteraceae</taxon>
        <taxon>Paludibaculum</taxon>
    </lineage>
</organism>
<accession>A0A7S7SMC8</accession>
<dbReference type="PANTHER" id="PTHR35024:SF4">
    <property type="entry name" value="POLYMER-FORMING CYTOSKELETAL PROTEIN"/>
    <property type="match status" value="1"/>
</dbReference>
<evidence type="ECO:0000313" key="4">
    <source>
        <dbReference type="Proteomes" id="UP000593892"/>
    </source>
</evidence>
<feature type="region of interest" description="Disordered" evidence="2">
    <location>
        <begin position="1"/>
        <end position="38"/>
    </location>
</feature>
<feature type="compositionally biased region" description="Pro residues" evidence="2">
    <location>
        <begin position="155"/>
        <end position="166"/>
    </location>
</feature>
<evidence type="ECO:0000256" key="2">
    <source>
        <dbReference type="SAM" id="MobiDB-lite"/>
    </source>
</evidence>
<evidence type="ECO:0000256" key="1">
    <source>
        <dbReference type="ARBA" id="ARBA00044755"/>
    </source>
</evidence>
<dbReference type="PANTHER" id="PTHR35024">
    <property type="entry name" value="HYPOTHETICAL CYTOSOLIC PROTEIN"/>
    <property type="match status" value="1"/>
</dbReference>
<feature type="region of interest" description="Disordered" evidence="2">
    <location>
        <begin position="151"/>
        <end position="183"/>
    </location>
</feature>
<feature type="compositionally biased region" description="Low complexity" evidence="2">
    <location>
        <begin position="14"/>
        <end position="24"/>
    </location>
</feature>
<feature type="compositionally biased region" description="Basic and acidic residues" evidence="2">
    <location>
        <begin position="1"/>
        <end position="12"/>
    </location>
</feature>
<sequence>MWNRNKKEEDIQYRPSSPAPSASEQSREAIPVSAYPTRQTEYGSARVTASIGKSLVINGHIQGKEDLVIDGRLDGNVDLPENRLTVGATGHVQGGIRAREIVVVGTVQGNMEASERVEIKKGARVIGDLKAQRPVIEDEAYFKGNVETIRIDTPKPAPKPQQPAPPIVDAQAAPETKPEIKRG</sequence>
<gene>
    <name evidence="3" type="ORF">IRI77_05230</name>
</gene>
<dbReference type="Proteomes" id="UP000593892">
    <property type="component" value="Chromosome"/>
</dbReference>
<dbReference type="KEGG" id="pfer:IRI77_05230"/>
<dbReference type="AlphaFoldDB" id="A0A7S7SMC8"/>
<dbReference type="RefSeq" id="WP_194451023.1">
    <property type="nucleotide sequence ID" value="NZ_CP063849.1"/>
</dbReference>
<dbReference type="InterPro" id="IPR007607">
    <property type="entry name" value="BacA/B"/>
</dbReference>
<keyword evidence="4" id="KW-1185">Reference proteome</keyword>
<comment type="similarity">
    <text evidence="1">Belongs to the bactofilin family.</text>
</comment>